<comment type="subcellular location">
    <subcellularLocation>
        <location evidence="1">Cell inner membrane</location>
        <topology evidence="1">Multi-pass membrane protein</topology>
    </subcellularLocation>
</comment>
<comment type="caution">
    <text evidence="3">The sequence shown here is derived from an EMBL/GenBank/DDBJ whole genome shotgun (WGS) entry which is preliminary data.</text>
</comment>
<keyword evidence="1" id="KW-1003">Cell membrane</keyword>
<keyword evidence="1" id="KW-1133">Transmembrane helix</keyword>
<evidence type="ECO:0000256" key="2">
    <source>
        <dbReference type="SAM" id="MobiDB-lite"/>
    </source>
</evidence>
<keyword evidence="1" id="KW-0997">Cell inner membrane</keyword>
<reference evidence="3 4" key="1">
    <citation type="submission" date="2020-08" db="EMBL/GenBank/DDBJ databases">
        <title>Novel species isolated from subtropical streams in China.</title>
        <authorList>
            <person name="Lu H."/>
        </authorList>
    </citation>
    <scope>NUCLEOTIDE SEQUENCE [LARGE SCALE GENOMIC DNA]</scope>
    <source>
        <strain evidence="3 4">CY18W</strain>
    </source>
</reference>
<comment type="similarity">
    <text evidence="1">Belongs to the MlaE permease family.</text>
</comment>
<protein>
    <submittedName>
        <fullName evidence="3">ABC transporter permease</fullName>
    </submittedName>
</protein>
<keyword evidence="4" id="KW-1185">Reference proteome</keyword>
<dbReference type="InterPro" id="IPR036513">
    <property type="entry name" value="STAS_dom_sf"/>
</dbReference>
<dbReference type="PANTHER" id="PTHR30188">
    <property type="entry name" value="ABC TRANSPORTER PERMEASE PROTEIN-RELATED"/>
    <property type="match status" value="1"/>
</dbReference>
<feature type="transmembrane region" description="Helical" evidence="1">
    <location>
        <begin position="281"/>
        <end position="306"/>
    </location>
</feature>
<feature type="transmembrane region" description="Helical" evidence="1">
    <location>
        <begin position="371"/>
        <end position="392"/>
    </location>
</feature>
<evidence type="ECO:0000313" key="3">
    <source>
        <dbReference type="EMBL" id="MBC3920870.1"/>
    </source>
</evidence>
<name>A0ABR6ZYC2_9BURK</name>
<dbReference type="InterPro" id="IPR030802">
    <property type="entry name" value="Permease_MalE"/>
</dbReference>
<gene>
    <name evidence="3" type="ORF">H8L32_25625</name>
</gene>
<dbReference type="Pfam" id="PF02405">
    <property type="entry name" value="MlaE"/>
    <property type="match status" value="1"/>
</dbReference>
<feature type="region of interest" description="Disordered" evidence="2">
    <location>
        <begin position="1"/>
        <end position="26"/>
    </location>
</feature>
<dbReference type="RefSeq" id="WP_186950704.1">
    <property type="nucleotide sequence ID" value="NZ_JACOGF010000020.1"/>
</dbReference>
<dbReference type="NCBIfam" id="TIGR00056">
    <property type="entry name" value="MlaE family lipid ABC transporter permease subunit"/>
    <property type="match status" value="1"/>
</dbReference>
<feature type="transmembrane region" description="Helical" evidence="1">
    <location>
        <begin position="326"/>
        <end position="351"/>
    </location>
</feature>
<dbReference type="InterPro" id="IPR003453">
    <property type="entry name" value="ABC_MlaE_roteobac"/>
</dbReference>
<feature type="transmembrane region" description="Helical" evidence="1">
    <location>
        <begin position="186"/>
        <end position="205"/>
    </location>
</feature>
<proteinExistence type="inferred from homology"/>
<evidence type="ECO:0000313" key="4">
    <source>
        <dbReference type="Proteomes" id="UP000650424"/>
    </source>
</evidence>
<dbReference type="Proteomes" id="UP000650424">
    <property type="component" value="Unassembled WGS sequence"/>
</dbReference>
<dbReference type="PANTHER" id="PTHR30188:SF3">
    <property type="entry name" value="ABC TRANSPORTER PERMEASE"/>
    <property type="match status" value="1"/>
</dbReference>
<keyword evidence="1" id="KW-0812">Transmembrane</keyword>
<accession>A0ABR6ZYC2</accession>
<dbReference type="EMBL" id="JACOGF010000020">
    <property type="protein sequence ID" value="MBC3920870.1"/>
    <property type="molecule type" value="Genomic_DNA"/>
</dbReference>
<sequence>MPAPTADHPLQADTGTSHKVKARQSARLPARIEQTTPGVLQLSGNWTICQLGNVMRQLDALLLRHPEVVQLDGQQIQKIDSVVAWVMHTRLQKLRDSGTQIKLQGWPEAYQHMLDGLGEIPATAEPVVKAAGLLEKTGKATVNVWHANLAWLSFLGEIAVSVLGVLRHPRRWRGRAILRNIQIAGFEALPIVGVTSFLLGIVIAYQGADQLKHYGANIFVVELVGYAMLREFAPLITAIIIAGRSGSAYAAQIGTMVVTEEIDALQTVGIPPIDLLVIPKLMALMLALPLLTLFADLLGIMGGMLMASTQLGVGPHEFMDRFATEIPLRTLLIGIGKSVVFAMVIAIIGCYQGFRTKGNADSVGRQTTRSVVQAIFTVIVLDAGFSVIFNVLGL</sequence>
<dbReference type="SUPFAM" id="SSF52091">
    <property type="entry name" value="SpoIIaa-like"/>
    <property type="match status" value="1"/>
</dbReference>
<feature type="transmembrane region" description="Helical" evidence="1">
    <location>
        <begin position="145"/>
        <end position="166"/>
    </location>
</feature>
<organism evidence="3 4">
    <name type="scientific">Undibacterium hunanense</name>
    <dbReference type="NCBI Taxonomy" id="2762292"/>
    <lineage>
        <taxon>Bacteria</taxon>
        <taxon>Pseudomonadati</taxon>
        <taxon>Pseudomonadota</taxon>
        <taxon>Betaproteobacteria</taxon>
        <taxon>Burkholderiales</taxon>
        <taxon>Oxalobacteraceae</taxon>
        <taxon>Undibacterium</taxon>
    </lineage>
</organism>
<evidence type="ECO:0000256" key="1">
    <source>
        <dbReference type="RuleBase" id="RU362044"/>
    </source>
</evidence>
<keyword evidence="1" id="KW-0472">Membrane</keyword>